<reference evidence="2 3" key="1">
    <citation type="submission" date="2020-10" db="EMBL/GenBank/DDBJ databases">
        <title>The draft genomes of Cyclamen pathogen Pseudomonas sp.</title>
        <authorList>
            <person name="Fujikawa T."/>
            <person name="Sawada H."/>
        </authorList>
    </citation>
    <scope>NUCLEOTIDE SEQUENCE [LARGE SCALE GENOMIC DNA]</scope>
    <source>
        <strain evidence="2 3">MAFF 301449</strain>
    </source>
</reference>
<name>A0ABR9SP22_9PSED</name>
<dbReference type="Gene3D" id="3.40.190.80">
    <property type="match status" value="1"/>
</dbReference>
<dbReference type="Gene3D" id="3.30.540.10">
    <property type="entry name" value="Fructose-1,6-Bisphosphatase, subunit A, domain 1"/>
    <property type="match status" value="1"/>
</dbReference>
<proteinExistence type="inferred from homology"/>
<dbReference type="InterPro" id="IPR000760">
    <property type="entry name" value="Inositol_monophosphatase-like"/>
</dbReference>
<dbReference type="Pfam" id="PF00459">
    <property type="entry name" value="Inositol_P"/>
    <property type="match status" value="1"/>
</dbReference>
<comment type="similarity">
    <text evidence="1">Belongs to the inositol monophosphatase superfamily.</text>
</comment>
<evidence type="ECO:0000256" key="1">
    <source>
        <dbReference type="ARBA" id="ARBA00009759"/>
    </source>
</evidence>
<gene>
    <name evidence="2" type="ORF">IQK56_05730</name>
</gene>
<keyword evidence="3" id="KW-1185">Reference proteome</keyword>
<sequence length="281" mass="30226">MSSPNLSELLAQVTEIVQHAGALLSAEWSRPDGRRGIGDKAVIDVEIECFLRPELLRLFGCDFWGEETGHVLTGHSWCWVVDPNDGTSDFLNGLKGSAISVGLLHNAIPVMGVVYAPVTSEGRPDCIGWAEGNPHLIRNGRAVSVRLENKQLSNQSTIMVSAAAVNKPELNRELCAPAHFHAMPSIAYRLARVAAGDGICGISLYAVSAHDVVGGHALLRGAGGVLLDENGSEIRYATESQMTTVSQRCFGGSPSACRELKCREWNRVLGRSNSIDQKPDD</sequence>
<evidence type="ECO:0000313" key="2">
    <source>
        <dbReference type="EMBL" id="MBE8590461.1"/>
    </source>
</evidence>
<dbReference type="RefSeq" id="WP_193863580.1">
    <property type="nucleotide sequence ID" value="NZ_JADDUM010000036.1"/>
</dbReference>
<comment type="caution">
    <text evidence="2">The sequence shown here is derived from an EMBL/GenBank/DDBJ whole genome shotgun (WGS) entry which is preliminary data.</text>
</comment>
<organism evidence="2 3">
    <name type="scientific">Pseudomonas cyclaminis</name>
    <dbReference type="NCBI Taxonomy" id="2781239"/>
    <lineage>
        <taxon>Bacteria</taxon>
        <taxon>Pseudomonadati</taxon>
        <taxon>Pseudomonadota</taxon>
        <taxon>Gammaproteobacteria</taxon>
        <taxon>Pseudomonadales</taxon>
        <taxon>Pseudomonadaceae</taxon>
        <taxon>Pseudomonas</taxon>
    </lineage>
</organism>
<accession>A0ABR9SP22</accession>
<dbReference type="PANTHER" id="PTHR20854:SF4">
    <property type="entry name" value="INOSITOL-1-MONOPHOSPHATASE-RELATED"/>
    <property type="match status" value="1"/>
</dbReference>
<dbReference type="EMBL" id="JADDUM010000036">
    <property type="protein sequence ID" value="MBE8590461.1"/>
    <property type="molecule type" value="Genomic_DNA"/>
</dbReference>
<evidence type="ECO:0000313" key="3">
    <source>
        <dbReference type="Proteomes" id="UP000613075"/>
    </source>
</evidence>
<dbReference type="Proteomes" id="UP000613075">
    <property type="component" value="Unassembled WGS sequence"/>
</dbReference>
<protein>
    <submittedName>
        <fullName evidence="2">Inositol monophosphatase</fullName>
    </submittedName>
</protein>
<dbReference type="PANTHER" id="PTHR20854">
    <property type="entry name" value="INOSITOL MONOPHOSPHATASE"/>
    <property type="match status" value="1"/>
</dbReference>
<dbReference type="PRINTS" id="PR00377">
    <property type="entry name" value="IMPHPHTASES"/>
</dbReference>
<dbReference type="SUPFAM" id="SSF56655">
    <property type="entry name" value="Carbohydrate phosphatase"/>
    <property type="match status" value="1"/>
</dbReference>